<keyword evidence="8" id="KW-1185">Reference proteome</keyword>
<comment type="subcellular location">
    <subcellularLocation>
        <location evidence="1">Membrane</location>
        <topology evidence="1">Multi-pass membrane protein</topology>
    </subcellularLocation>
</comment>
<evidence type="ECO:0000256" key="3">
    <source>
        <dbReference type="ARBA" id="ARBA00022692"/>
    </source>
</evidence>
<keyword evidence="4 6" id="KW-1133">Transmembrane helix</keyword>
<gene>
    <name evidence="7" type="ORF">CYLTODRAFT_420241</name>
</gene>
<dbReference type="InterPro" id="IPR036259">
    <property type="entry name" value="MFS_trans_sf"/>
</dbReference>
<dbReference type="SUPFAM" id="SSF103473">
    <property type="entry name" value="MFS general substrate transporter"/>
    <property type="match status" value="1"/>
</dbReference>
<feature type="transmembrane region" description="Helical" evidence="6">
    <location>
        <begin position="376"/>
        <end position="399"/>
    </location>
</feature>
<accession>A0A0D7BIM6</accession>
<feature type="transmembrane region" description="Helical" evidence="6">
    <location>
        <begin position="144"/>
        <end position="162"/>
    </location>
</feature>
<dbReference type="EMBL" id="KN880476">
    <property type="protein sequence ID" value="KIY69929.1"/>
    <property type="molecule type" value="Genomic_DNA"/>
</dbReference>
<proteinExistence type="predicted"/>
<feature type="transmembrane region" description="Helical" evidence="6">
    <location>
        <begin position="112"/>
        <end position="132"/>
    </location>
</feature>
<dbReference type="GO" id="GO:0005886">
    <property type="term" value="C:plasma membrane"/>
    <property type="evidence" value="ECO:0007669"/>
    <property type="project" value="TreeGrafter"/>
</dbReference>
<reference evidence="7 8" key="1">
    <citation type="journal article" date="2015" name="Fungal Genet. Biol.">
        <title>Evolution of novel wood decay mechanisms in Agaricales revealed by the genome sequences of Fistulina hepatica and Cylindrobasidium torrendii.</title>
        <authorList>
            <person name="Floudas D."/>
            <person name="Held B.W."/>
            <person name="Riley R."/>
            <person name="Nagy L.G."/>
            <person name="Koehler G."/>
            <person name="Ransdell A.S."/>
            <person name="Younus H."/>
            <person name="Chow J."/>
            <person name="Chiniquy J."/>
            <person name="Lipzen A."/>
            <person name="Tritt A."/>
            <person name="Sun H."/>
            <person name="Haridas S."/>
            <person name="LaButti K."/>
            <person name="Ohm R.A."/>
            <person name="Kues U."/>
            <person name="Blanchette R.A."/>
            <person name="Grigoriev I.V."/>
            <person name="Minto R.E."/>
            <person name="Hibbett D.S."/>
        </authorList>
    </citation>
    <scope>NUCLEOTIDE SEQUENCE [LARGE SCALE GENOMIC DNA]</scope>
    <source>
        <strain evidence="7 8">FP15055 ss-10</strain>
    </source>
</reference>
<keyword evidence="2" id="KW-0813">Transport</keyword>
<dbReference type="PANTHER" id="PTHR19432">
    <property type="entry name" value="SUGAR TRANSPORTER"/>
    <property type="match status" value="1"/>
</dbReference>
<name>A0A0D7BIM6_9AGAR</name>
<evidence type="ECO:0000256" key="5">
    <source>
        <dbReference type="ARBA" id="ARBA00023136"/>
    </source>
</evidence>
<dbReference type="PANTHER" id="PTHR19432:SF91">
    <property type="entry name" value="GENERAL ALPHA-GLUCOSIDE PERMEASE"/>
    <property type="match status" value="1"/>
</dbReference>
<dbReference type="Proteomes" id="UP000054007">
    <property type="component" value="Unassembled WGS sequence"/>
</dbReference>
<evidence type="ECO:0000313" key="7">
    <source>
        <dbReference type="EMBL" id="KIY69929.1"/>
    </source>
</evidence>
<feature type="transmembrane region" description="Helical" evidence="6">
    <location>
        <begin position="516"/>
        <end position="536"/>
    </location>
</feature>
<feature type="transmembrane region" description="Helical" evidence="6">
    <location>
        <begin position="348"/>
        <end position="370"/>
    </location>
</feature>
<organism evidence="7 8">
    <name type="scientific">Cylindrobasidium torrendii FP15055 ss-10</name>
    <dbReference type="NCBI Taxonomy" id="1314674"/>
    <lineage>
        <taxon>Eukaryota</taxon>
        <taxon>Fungi</taxon>
        <taxon>Dikarya</taxon>
        <taxon>Basidiomycota</taxon>
        <taxon>Agaricomycotina</taxon>
        <taxon>Agaricomycetes</taxon>
        <taxon>Agaricomycetidae</taxon>
        <taxon>Agaricales</taxon>
        <taxon>Marasmiineae</taxon>
        <taxon>Physalacriaceae</taxon>
        <taxon>Cylindrobasidium</taxon>
    </lineage>
</organism>
<evidence type="ECO:0000256" key="1">
    <source>
        <dbReference type="ARBA" id="ARBA00004141"/>
    </source>
</evidence>
<dbReference type="Gene3D" id="1.20.1250.20">
    <property type="entry name" value="MFS general substrate transporter like domains"/>
    <property type="match status" value="1"/>
</dbReference>
<feature type="transmembrane region" description="Helical" evidence="6">
    <location>
        <begin position="578"/>
        <end position="598"/>
    </location>
</feature>
<protein>
    <submittedName>
        <fullName evidence="7">MFS general substrate transporter</fullName>
    </submittedName>
</protein>
<feature type="transmembrane region" description="Helical" evidence="6">
    <location>
        <begin position="240"/>
        <end position="262"/>
    </location>
</feature>
<dbReference type="Pfam" id="PF13347">
    <property type="entry name" value="MFS_2"/>
    <property type="match status" value="1"/>
</dbReference>
<feature type="transmembrane region" description="Helical" evidence="6">
    <location>
        <begin position="182"/>
        <end position="201"/>
    </location>
</feature>
<dbReference type="GO" id="GO:0008506">
    <property type="term" value="F:sucrose:proton symporter activity"/>
    <property type="evidence" value="ECO:0007669"/>
    <property type="project" value="TreeGrafter"/>
</dbReference>
<dbReference type="AlphaFoldDB" id="A0A0D7BIM6"/>
<dbReference type="OrthoDB" id="28755at2759"/>
<feature type="transmembrane region" description="Helical" evidence="6">
    <location>
        <begin position="298"/>
        <end position="318"/>
    </location>
</feature>
<evidence type="ECO:0000256" key="4">
    <source>
        <dbReference type="ARBA" id="ARBA00022989"/>
    </source>
</evidence>
<sequence length="604" mass="65938">MLRFHVLTVGTLGMQLFWSVEQSYGSPYLLSIGLTKSSMAMVFIAGPLSGLIMQPLVGVLSDSCHSKFGRRRPYMVAGVTICVLAMLLLGFTRQVAGLFSDSKTLLKALGVLSIYSIDFAINAVMAVGRALLVDMLPSSDQPAANAWSARMVSVGSVFGFWICNLDLPKLIPALGDNELKALSIIASFFIVVGHLVTIVMIKEQVLTKGDSTRSVTAEVFGQFRGLWSNFKILPSVIKQIFAVQFFAWIGWFPVLFYTTVYVGDAYKREYFSSMLQHSRQEMDVAAVEEEAARLGSRALFYSSCLAMVGSFIFPLFVIETAKKRRDHNADEPVRTGWRSWRIPNMLKIHLASLWVVGQALFALSMGATFFTDSVGGSSLVIAATGFSWALTMWVPYALLGEAILTASPAATVNDPGSIMLTDTRREDADTDTLFEDLDSDADEIEVEKRARRASLMSMGDASVSRMNVGYHEHDEDDDEHATLVGRDAEGAHGRVPDEHEGGLSSKTGVILGLHNIFVVIPQFIVTGIASIIFAMLDYTPPAHHGGAAATTATSTLEAREDVDVGELLEAANKNSVVYVFRVAGISALIATILCYRLAKQLRHR</sequence>
<evidence type="ECO:0000256" key="6">
    <source>
        <dbReference type="SAM" id="Phobius"/>
    </source>
</evidence>
<keyword evidence="3 6" id="KW-0812">Transmembrane</keyword>
<feature type="transmembrane region" description="Helical" evidence="6">
    <location>
        <begin position="38"/>
        <end position="61"/>
    </location>
</feature>
<feature type="transmembrane region" description="Helical" evidence="6">
    <location>
        <begin position="73"/>
        <end position="92"/>
    </location>
</feature>
<keyword evidence="5 6" id="KW-0472">Membrane</keyword>
<evidence type="ECO:0000256" key="2">
    <source>
        <dbReference type="ARBA" id="ARBA00022448"/>
    </source>
</evidence>
<evidence type="ECO:0000313" key="8">
    <source>
        <dbReference type="Proteomes" id="UP000054007"/>
    </source>
</evidence>